<evidence type="ECO:0000313" key="2">
    <source>
        <dbReference type="Proteomes" id="UP000076959"/>
    </source>
</evidence>
<organism evidence="1 2">
    <name type="scientific">Bradyrhizobium centrolobii</name>
    <dbReference type="NCBI Taxonomy" id="1505087"/>
    <lineage>
        <taxon>Bacteria</taxon>
        <taxon>Pseudomonadati</taxon>
        <taxon>Pseudomonadota</taxon>
        <taxon>Alphaproteobacteria</taxon>
        <taxon>Hyphomicrobiales</taxon>
        <taxon>Nitrobacteraceae</taxon>
        <taxon>Bradyrhizobium</taxon>
    </lineage>
</organism>
<comment type="caution">
    <text evidence="1">The sequence shown here is derived from an EMBL/GenBank/DDBJ whole genome shotgun (WGS) entry which is preliminary data.</text>
</comment>
<sequence length="123" mass="13715">MSRTSKEFDFRKSVAYDAEAKRLFHSRAKSQLRRIATALGLEPGSYDLRSNQAGIAVSGEITLHGDRLYVQVSQSAMGHHSGVLFRNCKGRKDYVGGPNNFASLDLLNRPDELAHWIRGVCHV</sequence>
<dbReference type="EMBL" id="LUUB01000040">
    <property type="protein sequence ID" value="OAF12368.1"/>
    <property type="molecule type" value="Genomic_DNA"/>
</dbReference>
<name>A0A176Z016_9BRAD</name>
<dbReference type="AlphaFoldDB" id="A0A176Z016"/>
<gene>
    <name evidence="1" type="ORF">AYJ54_05920</name>
</gene>
<reference evidence="1 2" key="1">
    <citation type="submission" date="2016-03" db="EMBL/GenBank/DDBJ databases">
        <title>Draft Genome Sequence of the Strain BR 10245 (Bradyrhizobium sp.) isolated from nodules of Centrolobium paraense.</title>
        <authorList>
            <person name="Simoes-Araujo J.L.Sr."/>
            <person name="Barauna A.C."/>
            <person name="Silva K."/>
            <person name="Zilli J.E."/>
        </authorList>
    </citation>
    <scope>NUCLEOTIDE SEQUENCE [LARGE SCALE GENOMIC DNA]</scope>
    <source>
        <strain evidence="1 2">BR 10245</strain>
    </source>
</reference>
<dbReference type="RefSeq" id="WP_063698849.1">
    <property type="nucleotide sequence ID" value="NZ_LUUB01000040.1"/>
</dbReference>
<proteinExistence type="predicted"/>
<dbReference type="Proteomes" id="UP000076959">
    <property type="component" value="Unassembled WGS sequence"/>
</dbReference>
<protein>
    <submittedName>
        <fullName evidence="1">Uncharacterized protein</fullName>
    </submittedName>
</protein>
<accession>A0A176Z016</accession>
<dbReference type="STRING" id="1505087.AYJ54_05920"/>
<evidence type="ECO:0000313" key="1">
    <source>
        <dbReference type="EMBL" id="OAF12368.1"/>
    </source>
</evidence>
<dbReference type="OrthoDB" id="6894039at2"/>
<keyword evidence="2" id="KW-1185">Reference proteome</keyword>